<keyword evidence="3" id="KW-1185">Reference proteome</keyword>
<evidence type="ECO:0000313" key="3">
    <source>
        <dbReference type="Proteomes" id="UP000715441"/>
    </source>
</evidence>
<feature type="domain" description="HTH cro/C1-type" evidence="1">
    <location>
        <begin position="13"/>
        <end position="69"/>
    </location>
</feature>
<dbReference type="EMBL" id="JAAXLS010000006">
    <property type="protein sequence ID" value="NKQ53548.1"/>
    <property type="molecule type" value="Genomic_DNA"/>
</dbReference>
<sequence length="116" mass="12376">MAQKDWDAVAAAIQARLTELDMTQSELAARAGVAAETVRELRINLHPRRRSPRTLSALSEALGWPTDHLSTIATRGGAAADGAQISDAELGTITDELSSIATRLNEIASRLAKRGE</sequence>
<dbReference type="RefSeq" id="WP_168514600.1">
    <property type="nucleotide sequence ID" value="NZ_JAAXLS010000006.1"/>
</dbReference>
<reference evidence="2 3" key="1">
    <citation type="submission" date="2020-04" db="EMBL/GenBank/DDBJ databases">
        <title>Novel species.</title>
        <authorList>
            <person name="Teo W.F.A."/>
            <person name="Lipun K."/>
            <person name="Srisuk N."/>
            <person name="Duangmal K."/>
        </authorList>
    </citation>
    <scope>NUCLEOTIDE SEQUENCE [LARGE SCALE GENOMIC DNA]</scope>
    <source>
        <strain evidence="2 3">K13G38</strain>
    </source>
</reference>
<comment type="caution">
    <text evidence="2">The sequence shown here is derived from an EMBL/GenBank/DDBJ whole genome shotgun (WGS) entry which is preliminary data.</text>
</comment>
<dbReference type="Pfam" id="PF01381">
    <property type="entry name" value="HTH_3"/>
    <property type="match status" value="1"/>
</dbReference>
<protein>
    <submittedName>
        <fullName evidence="2">Helix-turn-helix transcriptional regulator</fullName>
    </submittedName>
</protein>
<accession>A0ABX1J198</accession>
<evidence type="ECO:0000313" key="2">
    <source>
        <dbReference type="EMBL" id="NKQ53548.1"/>
    </source>
</evidence>
<gene>
    <name evidence="2" type="ORF">HFP15_11715</name>
</gene>
<dbReference type="Proteomes" id="UP000715441">
    <property type="component" value="Unassembled WGS sequence"/>
</dbReference>
<dbReference type="Gene3D" id="1.10.260.40">
    <property type="entry name" value="lambda repressor-like DNA-binding domains"/>
    <property type="match status" value="1"/>
</dbReference>
<dbReference type="InterPro" id="IPR010982">
    <property type="entry name" value="Lambda_DNA-bd_dom_sf"/>
</dbReference>
<dbReference type="SUPFAM" id="SSF47413">
    <property type="entry name" value="lambda repressor-like DNA-binding domains"/>
    <property type="match status" value="1"/>
</dbReference>
<evidence type="ECO:0000259" key="1">
    <source>
        <dbReference type="PROSITE" id="PS50943"/>
    </source>
</evidence>
<proteinExistence type="predicted"/>
<dbReference type="PROSITE" id="PS50943">
    <property type="entry name" value="HTH_CROC1"/>
    <property type="match status" value="1"/>
</dbReference>
<organism evidence="2 3">
    <name type="scientific">Amycolatopsis acididurans</name>
    <dbReference type="NCBI Taxonomy" id="2724524"/>
    <lineage>
        <taxon>Bacteria</taxon>
        <taxon>Bacillati</taxon>
        <taxon>Actinomycetota</taxon>
        <taxon>Actinomycetes</taxon>
        <taxon>Pseudonocardiales</taxon>
        <taxon>Pseudonocardiaceae</taxon>
        <taxon>Amycolatopsis</taxon>
    </lineage>
</organism>
<name>A0ABX1J198_9PSEU</name>
<dbReference type="InterPro" id="IPR001387">
    <property type="entry name" value="Cro/C1-type_HTH"/>
</dbReference>